<sequence>MKKGFLSQYFEAIVIKRLSAVEVDTERSNQHEFNGTGPLKNLFGSERLNHYPVTFVWLGGDENEAFSEEGSITWYDARESNPARSAEWRLYFSSNGITDLADEQDLLIVARRPDRQIFMFVVQSDSTFENQLLWLFDIEEAGKGFNYQAIEEGHNLKIDFAARRILEEAGIDVQEPDAAWLDSLIEPYIEKGFPTTREFSRLAEASVKDCDPINEPDLTLMQWVQQEEKLFKRLERYIVKNRLEVGFTSKGITDVDGFVQFSLSVHNRRKSRAGHALENHLQRIFQRHDIKHSRGNVTEEKYKPDFLFPDIQDYRDAGFPSEKLTMLGVKSTLKDRWRQVLAEAARIETKHLLTLEPGISESQTSQMKTQKLNLILPQPLHETFKETQRSELMDLSDFLTLVKKRQSSI</sequence>
<dbReference type="Gene3D" id="3.40.91.80">
    <property type="match status" value="1"/>
</dbReference>
<comment type="caution">
    <text evidence="2">The sequence shown here is derived from an EMBL/GenBank/DDBJ whole genome shotgun (WGS) entry which is preliminary data.</text>
</comment>
<organism evidence="2 3">
    <name type="scientific">Lentibacillus salinarum</name>
    <dbReference type="NCBI Taxonomy" id="446820"/>
    <lineage>
        <taxon>Bacteria</taxon>
        <taxon>Bacillati</taxon>
        <taxon>Bacillota</taxon>
        <taxon>Bacilli</taxon>
        <taxon>Bacillales</taxon>
        <taxon>Bacillaceae</taxon>
        <taxon>Lentibacillus</taxon>
    </lineage>
</organism>
<evidence type="ECO:0000313" key="2">
    <source>
        <dbReference type="EMBL" id="MFD1361249.1"/>
    </source>
</evidence>
<feature type="domain" description="Restriction endonuclease type II EcoRII C-terminal" evidence="1">
    <location>
        <begin position="231"/>
        <end position="399"/>
    </location>
</feature>
<accession>A0ABW3ZSL2</accession>
<proteinExistence type="predicted"/>
<dbReference type="SUPFAM" id="SSF52980">
    <property type="entry name" value="Restriction endonuclease-like"/>
    <property type="match status" value="1"/>
</dbReference>
<dbReference type="RefSeq" id="WP_382398642.1">
    <property type="nucleotide sequence ID" value="NZ_JBHTNH010000008.1"/>
</dbReference>
<dbReference type="Proteomes" id="UP001597178">
    <property type="component" value="Unassembled WGS sequence"/>
</dbReference>
<dbReference type="InterPro" id="IPR015109">
    <property type="entry name" value="Restrct_endonuc_II_EcoRII_C"/>
</dbReference>
<dbReference type="InterPro" id="IPR011335">
    <property type="entry name" value="Restrct_endonuc-II-like"/>
</dbReference>
<evidence type="ECO:0000259" key="1">
    <source>
        <dbReference type="Pfam" id="PF09019"/>
    </source>
</evidence>
<dbReference type="InterPro" id="IPR038365">
    <property type="entry name" value="EcoRII_C_sf"/>
</dbReference>
<name>A0ABW3ZSL2_9BACI</name>
<keyword evidence="2" id="KW-0540">Nuclease</keyword>
<keyword evidence="2" id="KW-0378">Hydrolase</keyword>
<protein>
    <submittedName>
        <fullName evidence="2">Type II restriction endonuclease</fullName>
    </submittedName>
</protein>
<dbReference type="GO" id="GO:0004519">
    <property type="term" value="F:endonuclease activity"/>
    <property type="evidence" value="ECO:0007669"/>
    <property type="project" value="UniProtKB-KW"/>
</dbReference>
<reference evidence="3" key="1">
    <citation type="journal article" date="2019" name="Int. J. Syst. Evol. Microbiol.">
        <title>The Global Catalogue of Microorganisms (GCM) 10K type strain sequencing project: providing services to taxonomists for standard genome sequencing and annotation.</title>
        <authorList>
            <consortium name="The Broad Institute Genomics Platform"/>
            <consortium name="The Broad Institute Genome Sequencing Center for Infectious Disease"/>
            <person name="Wu L."/>
            <person name="Ma J."/>
        </authorList>
    </citation>
    <scope>NUCLEOTIDE SEQUENCE [LARGE SCALE GENOMIC DNA]</scope>
    <source>
        <strain evidence="3">CCUG 54822</strain>
    </source>
</reference>
<keyword evidence="2" id="KW-0255">Endonuclease</keyword>
<dbReference type="EMBL" id="JBHTNH010000008">
    <property type="protein sequence ID" value="MFD1361249.1"/>
    <property type="molecule type" value="Genomic_DNA"/>
</dbReference>
<dbReference type="Pfam" id="PF09019">
    <property type="entry name" value="EcoRII-C"/>
    <property type="match status" value="1"/>
</dbReference>
<keyword evidence="3" id="KW-1185">Reference proteome</keyword>
<gene>
    <name evidence="2" type="ORF">ACFQ4A_06145</name>
</gene>
<evidence type="ECO:0000313" key="3">
    <source>
        <dbReference type="Proteomes" id="UP001597178"/>
    </source>
</evidence>